<proteinExistence type="inferred from homology"/>
<feature type="non-terminal residue" evidence="7">
    <location>
        <position position="1"/>
    </location>
</feature>
<comment type="catalytic activity">
    <reaction evidence="1">
        <text>Hydrolysis of (1-&gt;3)-beta-D-glucosidic linkages in (1-&gt;3)-beta-D-glucans.</text>
        <dbReference type="EC" id="3.2.1.39"/>
    </reaction>
</comment>
<dbReference type="Proteomes" id="UP001140562">
    <property type="component" value="Unassembled WGS sequence"/>
</dbReference>
<keyword evidence="8" id="KW-1185">Reference proteome</keyword>
<dbReference type="EMBL" id="JAPEUV010000303">
    <property type="protein sequence ID" value="KAJ4329705.1"/>
    <property type="molecule type" value="Genomic_DNA"/>
</dbReference>
<dbReference type="GO" id="GO:0071555">
    <property type="term" value="P:cell wall organization"/>
    <property type="evidence" value="ECO:0007669"/>
    <property type="project" value="TreeGrafter"/>
</dbReference>
<feature type="chain" id="PRO_5040745304" description="glucan endo-1,3-beta-D-glucosidase" evidence="6">
    <location>
        <begin position="19"/>
        <end position="244"/>
    </location>
</feature>
<dbReference type="PANTHER" id="PTHR16631:SF13">
    <property type="entry name" value="GLUCAN ENDO-1,3-BETA-GLUCOSIDASE EGLC-RELATED"/>
    <property type="match status" value="1"/>
</dbReference>
<dbReference type="GO" id="GO:0009986">
    <property type="term" value="C:cell surface"/>
    <property type="evidence" value="ECO:0007669"/>
    <property type="project" value="TreeGrafter"/>
</dbReference>
<dbReference type="GO" id="GO:0005576">
    <property type="term" value="C:extracellular region"/>
    <property type="evidence" value="ECO:0007669"/>
    <property type="project" value="TreeGrafter"/>
</dbReference>
<dbReference type="Gene3D" id="3.20.20.80">
    <property type="entry name" value="Glycosidases"/>
    <property type="match status" value="1"/>
</dbReference>
<comment type="subcellular location">
    <subcellularLocation>
        <location evidence="2">Cell envelope</location>
    </subcellularLocation>
</comment>
<sequence>MKSASFFLLASIFEFAAARIYTGFNYGAFWSEQSNVKRYADFHKGFELAQNLTNTPVHFDSARLYTCITAGTKDDPTEAFQAAIDTGTNLLLGMWVSPGATGQPNDALVDNELSALGKAFDKYGQSLANLIIGLSVGNEDVYRFTTQQAGVGPDNLRLTIQRVREKIRAASWAYAVMSDSDFIGMTAYPYWEGKSIDEANATFISILNDTQKRAGNTPVWISEVGWPVNGTSIKEAFASADNYQ</sequence>
<evidence type="ECO:0000256" key="6">
    <source>
        <dbReference type="SAM" id="SignalP"/>
    </source>
</evidence>
<keyword evidence="6" id="KW-0732">Signal</keyword>
<name>A0A9W8WP08_9PLEO</name>
<reference evidence="7" key="1">
    <citation type="submission" date="2022-10" db="EMBL/GenBank/DDBJ databases">
        <title>Tapping the CABI collections for fungal endophytes: first genome assemblies for Collariella, Neodidymelliopsis, Ascochyta clinopodiicola, Didymella pomorum, Didymosphaeria variabile, Neocosmospora piperis and Neocucurbitaria cava.</title>
        <authorList>
            <person name="Hill R."/>
        </authorList>
    </citation>
    <scope>NUCLEOTIDE SEQUENCE</scope>
    <source>
        <strain evidence="7">IMI 360193</strain>
    </source>
</reference>
<gene>
    <name evidence="7" type="ORF">N0V87_010636</name>
</gene>
<keyword evidence="5" id="KW-0378">Hydrolase</keyword>
<evidence type="ECO:0000256" key="4">
    <source>
        <dbReference type="ARBA" id="ARBA00012780"/>
    </source>
</evidence>
<protein>
    <recommendedName>
        <fullName evidence="4">glucan endo-1,3-beta-D-glucosidase</fullName>
        <ecNumber evidence="4">3.2.1.39</ecNumber>
    </recommendedName>
</protein>
<accession>A0A9W8WP08</accession>
<dbReference type="OrthoDB" id="77201at2759"/>
<dbReference type="EC" id="3.2.1.39" evidence="4"/>
<dbReference type="AlphaFoldDB" id="A0A9W8WP08"/>
<evidence type="ECO:0000313" key="8">
    <source>
        <dbReference type="Proteomes" id="UP001140562"/>
    </source>
</evidence>
<dbReference type="SUPFAM" id="SSF51445">
    <property type="entry name" value="(Trans)glycosidases"/>
    <property type="match status" value="1"/>
</dbReference>
<feature type="signal peptide" evidence="6">
    <location>
        <begin position="1"/>
        <end position="18"/>
    </location>
</feature>
<organism evidence="7 8">
    <name type="scientific">Didymella glomerata</name>
    <dbReference type="NCBI Taxonomy" id="749621"/>
    <lineage>
        <taxon>Eukaryota</taxon>
        <taxon>Fungi</taxon>
        <taxon>Dikarya</taxon>
        <taxon>Ascomycota</taxon>
        <taxon>Pezizomycotina</taxon>
        <taxon>Dothideomycetes</taxon>
        <taxon>Pleosporomycetidae</taxon>
        <taxon>Pleosporales</taxon>
        <taxon>Pleosporineae</taxon>
        <taxon>Didymellaceae</taxon>
        <taxon>Didymella</taxon>
    </lineage>
</organism>
<evidence type="ECO:0000256" key="3">
    <source>
        <dbReference type="ARBA" id="ARBA00008773"/>
    </source>
</evidence>
<comment type="caution">
    <text evidence="7">The sequence shown here is derived from an EMBL/GenBank/DDBJ whole genome shotgun (WGS) entry which is preliminary data.</text>
</comment>
<dbReference type="InterPro" id="IPR017853">
    <property type="entry name" value="GH"/>
</dbReference>
<dbReference type="GO" id="GO:0009277">
    <property type="term" value="C:fungal-type cell wall"/>
    <property type="evidence" value="ECO:0007669"/>
    <property type="project" value="TreeGrafter"/>
</dbReference>
<comment type="similarity">
    <text evidence="3">Belongs to the glycosyl hydrolase 17 family.</text>
</comment>
<dbReference type="GO" id="GO:0042973">
    <property type="term" value="F:glucan endo-1,3-beta-D-glucosidase activity"/>
    <property type="evidence" value="ECO:0007669"/>
    <property type="project" value="UniProtKB-EC"/>
</dbReference>
<evidence type="ECO:0000256" key="1">
    <source>
        <dbReference type="ARBA" id="ARBA00000382"/>
    </source>
</evidence>
<dbReference type="InterPro" id="IPR050732">
    <property type="entry name" value="Beta-glucan_modifiers"/>
</dbReference>
<evidence type="ECO:0000313" key="7">
    <source>
        <dbReference type="EMBL" id="KAJ4329705.1"/>
    </source>
</evidence>
<dbReference type="PANTHER" id="PTHR16631">
    <property type="entry name" value="GLUCAN 1,3-BETA-GLUCOSIDASE"/>
    <property type="match status" value="1"/>
</dbReference>
<evidence type="ECO:0000256" key="5">
    <source>
        <dbReference type="ARBA" id="ARBA00022801"/>
    </source>
</evidence>
<evidence type="ECO:0000256" key="2">
    <source>
        <dbReference type="ARBA" id="ARBA00004196"/>
    </source>
</evidence>